<evidence type="ECO:0000313" key="3">
    <source>
        <dbReference type="Proteomes" id="UP000789508"/>
    </source>
</evidence>
<dbReference type="AlphaFoldDB" id="A0A9N9JHV7"/>
<reference evidence="2" key="1">
    <citation type="submission" date="2021-06" db="EMBL/GenBank/DDBJ databases">
        <authorList>
            <person name="Kallberg Y."/>
            <person name="Tangrot J."/>
            <person name="Rosling A."/>
        </authorList>
    </citation>
    <scope>NUCLEOTIDE SEQUENCE</scope>
    <source>
        <strain evidence="2">FL130A</strain>
    </source>
</reference>
<dbReference type="Proteomes" id="UP000789508">
    <property type="component" value="Unassembled WGS sequence"/>
</dbReference>
<sequence length="51" mass="5877">EQGSTAQTLEKDIITVLQQNTNQTETNPKLHSQPENKLELFKGKTFERFTD</sequence>
<name>A0A9N9JHV7_9GLOM</name>
<evidence type="ECO:0000313" key="2">
    <source>
        <dbReference type="EMBL" id="CAG8779904.1"/>
    </source>
</evidence>
<feature type="compositionally biased region" description="Basic and acidic residues" evidence="1">
    <location>
        <begin position="32"/>
        <end position="51"/>
    </location>
</feature>
<feature type="region of interest" description="Disordered" evidence="1">
    <location>
        <begin position="18"/>
        <end position="51"/>
    </location>
</feature>
<feature type="non-terminal residue" evidence="2">
    <location>
        <position position="1"/>
    </location>
</feature>
<keyword evidence="3" id="KW-1185">Reference proteome</keyword>
<gene>
    <name evidence="2" type="ORF">ALEPTO_LOCUS14618</name>
</gene>
<comment type="caution">
    <text evidence="2">The sequence shown here is derived from an EMBL/GenBank/DDBJ whole genome shotgun (WGS) entry which is preliminary data.</text>
</comment>
<organism evidence="2 3">
    <name type="scientific">Ambispora leptoticha</name>
    <dbReference type="NCBI Taxonomy" id="144679"/>
    <lineage>
        <taxon>Eukaryota</taxon>
        <taxon>Fungi</taxon>
        <taxon>Fungi incertae sedis</taxon>
        <taxon>Mucoromycota</taxon>
        <taxon>Glomeromycotina</taxon>
        <taxon>Glomeromycetes</taxon>
        <taxon>Archaeosporales</taxon>
        <taxon>Ambisporaceae</taxon>
        <taxon>Ambispora</taxon>
    </lineage>
</organism>
<proteinExistence type="predicted"/>
<feature type="non-terminal residue" evidence="2">
    <location>
        <position position="51"/>
    </location>
</feature>
<evidence type="ECO:0000256" key="1">
    <source>
        <dbReference type="SAM" id="MobiDB-lite"/>
    </source>
</evidence>
<protein>
    <submittedName>
        <fullName evidence="2">5786_t:CDS:1</fullName>
    </submittedName>
</protein>
<feature type="compositionally biased region" description="Polar residues" evidence="1">
    <location>
        <begin position="18"/>
        <end position="31"/>
    </location>
</feature>
<dbReference type="EMBL" id="CAJVPS010058271">
    <property type="protein sequence ID" value="CAG8779904.1"/>
    <property type="molecule type" value="Genomic_DNA"/>
</dbReference>
<accession>A0A9N9JHV7</accession>